<keyword evidence="1" id="KW-0732">Signal</keyword>
<comment type="caution">
    <text evidence="2">The sequence shown here is derived from an EMBL/GenBank/DDBJ whole genome shotgun (WGS) entry which is preliminary data.</text>
</comment>
<evidence type="ECO:0000256" key="1">
    <source>
        <dbReference type="SAM" id="SignalP"/>
    </source>
</evidence>
<reference evidence="2 3" key="1">
    <citation type="journal article" date="2013" name="Stand. Genomic Sci.">
        <title>Genomic Encyclopedia of Type Strains, Phase I: The one thousand microbial genomes (KMG-I) project.</title>
        <authorList>
            <person name="Kyrpides N.C."/>
            <person name="Woyke T."/>
            <person name="Eisen J.A."/>
            <person name="Garrity G."/>
            <person name="Lilburn T.G."/>
            <person name="Beck B.J."/>
            <person name="Whitman W.B."/>
            <person name="Hugenholtz P."/>
            <person name="Klenk H.P."/>
        </authorList>
    </citation>
    <scope>NUCLEOTIDE SEQUENCE [LARGE SCALE GENOMIC DNA]</scope>
    <source>
        <strain evidence="2 3">DSM 13484</strain>
    </source>
</reference>
<evidence type="ECO:0000313" key="2">
    <source>
        <dbReference type="EMBL" id="TWI81958.1"/>
    </source>
</evidence>
<accession>A0A562SL75</accession>
<dbReference type="PROSITE" id="PS51257">
    <property type="entry name" value="PROKAR_LIPOPROTEIN"/>
    <property type="match status" value="1"/>
</dbReference>
<dbReference type="EMBL" id="VLLG01000007">
    <property type="protein sequence ID" value="TWI81958.1"/>
    <property type="molecule type" value="Genomic_DNA"/>
</dbReference>
<evidence type="ECO:0000313" key="3">
    <source>
        <dbReference type="Proteomes" id="UP000316778"/>
    </source>
</evidence>
<protein>
    <recommendedName>
        <fullName evidence="4">PKD domain-containing protein</fullName>
    </recommendedName>
</protein>
<dbReference type="AlphaFoldDB" id="A0A562SL75"/>
<organism evidence="2 3">
    <name type="scientific">Chitinophaga japonensis</name>
    <name type="common">Flexibacter japonensis</name>
    <dbReference type="NCBI Taxonomy" id="104662"/>
    <lineage>
        <taxon>Bacteria</taxon>
        <taxon>Pseudomonadati</taxon>
        <taxon>Bacteroidota</taxon>
        <taxon>Chitinophagia</taxon>
        <taxon>Chitinophagales</taxon>
        <taxon>Chitinophagaceae</taxon>
        <taxon>Chitinophaga</taxon>
    </lineage>
</organism>
<keyword evidence="3" id="KW-1185">Reference proteome</keyword>
<feature type="chain" id="PRO_5021843304" description="PKD domain-containing protein" evidence="1">
    <location>
        <begin position="23"/>
        <end position="258"/>
    </location>
</feature>
<proteinExistence type="predicted"/>
<sequence>MKFSTTYFKNMLAACLALCGLAACDPQEDRDNLPTPLQASALDFSVTQQQGYDNVIYLENRTKGVIPYWDYGTGISNKERDTINIPFAGSFYIRFVAYTSGGPVKDSVQIQVSENDANYFSSPMWNLLTNGDAGKTWVWAMDTPGGAPYGNGSGTATAPEWWKPTPADVVSWDVADDEMTFDLNGAANYTKVTPTGTTKGLFVLDTLNRTLKILGSDISYGASITYVVVTLNENELTLAQQGDGWRNLWMFKRKGFNY</sequence>
<gene>
    <name evidence="2" type="ORF">LX66_5272</name>
</gene>
<feature type="signal peptide" evidence="1">
    <location>
        <begin position="1"/>
        <end position="22"/>
    </location>
</feature>
<dbReference type="Proteomes" id="UP000316778">
    <property type="component" value="Unassembled WGS sequence"/>
</dbReference>
<name>A0A562SL75_CHIJA</name>
<evidence type="ECO:0008006" key="4">
    <source>
        <dbReference type="Google" id="ProtNLM"/>
    </source>
</evidence>